<name>A0ABU3KP01_9BURK</name>
<organism evidence="2 3">
    <name type="scientific">Rhodoferax potami</name>
    <dbReference type="NCBI Taxonomy" id="3068338"/>
    <lineage>
        <taxon>Bacteria</taxon>
        <taxon>Pseudomonadati</taxon>
        <taxon>Pseudomonadota</taxon>
        <taxon>Betaproteobacteria</taxon>
        <taxon>Burkholderiales</taxon>
        <taxon>Comamonadaceae</taxon>
        <taxon>Rhodoferax</taxon>
    </lineage>
</organism>
<feature type="chain" id="PRO_5045608363" description="Acyloxyacyl hydrolase" evidence="1">
    <location>
        <begin position="42"/>
        <end position="213"/>
    </location>
</feature>
<comment type="caution">
    <text evidence="2">The sequence shown here is derived from an EMBL/GenBank/DDBJ whole genome shotgun (WGS) entry which is preliminary data.</text>
</comment>
<gene>
    <name evidence="2" type="ORF">RAE19_12660</name>
</gene>
<feature type="signal peptide" evidence="1">
    <location>
        <begin position="1"/>
        <end position="41"/>
    </location>
</feature>
<evidence type="ECO:0000313" key="2">
    <source>
        <dbReference type="EMBL" id="MDT7519550.1"/>
    </source>
</evidence>
<reference evidence="2 3" key="1">
    <citation type="submission" date="2023-08" db="EMBL/GenBank/DDBJ databases">
        <title>Rhodoferax potami sp. nov. and Rhodoferax mekongensis sp. nov., isolated from the Mekong River in Thailand.</title>
        <authorList>
            <person name="Kitikhun S."/>
            <person name="Charoenyingcharoen P."/>
            <person name="Siriarchawattana P."/>
            <person name="Likhitrattanapisal S."/>
            <person name="Nilsakha T."/>
            <person name="Chanpet A."/>
            <person name="Rattanawaree P."/>
            <person name="Ingsriswang S."/>
        </authorList>
    </citation>
    <scope>NUCLEOTIDE SEQUENCE [LARGE SCALE GENOMIC DNA]</scope>
    <source>
        <strain evidence="2 3">TBRC 17660</strain>
    </source>
</reference>
<proteinExistence type="predicted"/>
<protein>
    <recommendedName>
        <fullName evidence="4">Acyloxyacyl hydrolase</fullName>
    </recommendedName>
</protein>
<dbReference type="Proteomes" id="UP001321700">
    <property type="component" value="Unassembled WGS sequence"/>
</dbReference>
<accession>A0ABU3KP01</accession>
<keyword evidence="1" id="KW-0732">Signal</keyword>
<evidence type="ECO:0000256" key="1">
    <source>
        <dbReference type="SAM" id="SignalP"/>
    </source>
</evidence>
<keyword evidence="3" id="KW-1185">Reference proteome</keyword>
<evidence type="ECO:0008006" key="4">
    <source>
        <dbReference type="Google" id="ProtNLM"/>
    </source>
</evidence>
<dbReference type="EMBL" id="JAVBIK010000001">
    <property type="protein sequence ID" value="MDT7519550.1"/>
    <property type="molecule type" value="Genomic_DNA"/>
</dbReference>
<evidence type="ECO:0000313" key="3">
    <source>
        <dbReference type="Proteomes" id="UP001321700"/>
    </source>
</evidence>
<sequence>MPRLHLPVPTRLPHFRRAKHAAAWLMWSLAVGVGAISPANADEFDWSIGTYVGKYHDAEPAGALAGRANYAEHYMLAVTGTKTVWRHKEWPIAIELDAMAGQQSGLANLTEVAFAPALRWSGFPWRDVLRTDIRLAPLGVSYTSRVGPMETGPDGRGSRTLNYLFVEAAFSSPKATAHEFFVRLHHRCAIYDLLNNYGANGEDFLSFGYRHKF</sequence>
<dbReference type="RefSeq" id="WP_313875224.1">
    <property type="nucleotide sequence ID" value="NZ_JAVBIK010000001.1"/>
</dbReference>